<name>A0A139HPJ8_9PEZI</name>
<gene>
    <name evidence="2" type="ORF">AC578_3567</name>
</gene>
<dbReference type="InterPro" id="IPR024316">
    <property type="entry name" value="APQ12"/>
</dbReference>
<keyword evidence="3" id="KW-1185">Reference proteome</keyword>
<proteinExistence type="predicted"/>
<reference evidence="2 3" key="1">
    <citation type="submission" date="2015-07" db="EMBL/GenBank/DDBJ databases">
        <title>Comparative genomics of the Sigatoka disease complex on banana suggests a link between parallel evolutionary changes in Pseudocercospora fijiensis and Pseudocercospora eumusae and increased virulence on the banana host.</title>
        <authorList>
            <person name="Chang T.-C."/>
            <person name="Salvucci A."/>
            <person name="Crous P.W."/>
            <person name="Stergiopoulos I."/>
        </authorList>
    </citation>
    <scope>NUCLEOTIDE SEQUENCE [LARGE SCALE GENOMIC DNA]</scope>
    <source>
        <strain evidence="2 3">CBS 114824</strain>
    </source>
</reference>
<dbReference type="OrthoDB" id="3559694at2759"/>
<sequence length="157" mass="18433">MDQIQDWATYISQNHEIPPSYLSYAQQAFGYASTANGYLSTLKSYLLPLINQVSQKPDLATIALLLIILFISLKILNMLFQTVMFWFRMARRLVFWGGLVGLAVWMYTRGPEGAAADLQYWYETWMGEYQHWKEQERVARLMQQQQAQFGGRGQRWY</sequence>
<accession>A0A139HPJ8</accession>
<dbReference type="AlphaFoldDB" id="A0A139HPJ8"/>
<keyword evidence="1" id="KW-0472">Membrane</keyword>
<keyword evidence="1" id="KW-0812">Transmembrane</keyword>
<dbReference type="Proteomes" id="UP000070133">
    <property type="component" value="Unassembled WGS sequence"/>
</dbReference>
<organism evidence="2 3">
    <name type="scientific">Pseudocercospora eumusae</name>
    <dbReference type="NCBI Taxonomy" id="321146"/>
    <lineage>
        <taxon>Eukaryota</taxon>
        <taxon>Fungi</taxon>
        <taxon>Dikarya</taxon>
        <taxon>Ascomycota</taxon>
        <taxon>Pezizomycotina</taxon>
        <taxon>Dothideomycetes</taxon>
        <taxon>Dothideomycetidae</taxon>
        <taxon>Mycosphaerellales</taxon>
        <taxon>Mycosphaerellaceae</taxon>
        <taxon>Pseudocercospora</taxon>
    </lineage>
</organism>
<keyword evidence="1" id="KW-1133">Transmembrane helix</keyword>
<protein>
    <submittedName>
        <fullName evidence="2">Uncharacterized protein</fullName>
    </submittedName>
</protein>
<evidence type="ECO:0000256" key="1">
    <source>
        <dbReference type="SAM" id="Phobius"/>
    </source>
</evidence>
<comment type="caution">
    <text evidence="2">The sequence shown here is derived from an EMBL/GenBank/DDBJ whole genome shotgun (WGS) entry which is preliminary data.</text>
</comment>
<feature type="transmembrane region" description="Helical" evidence="1">
    <location>
        <begin position="59"/>
        <end position="80"/>
    </location>
</feature>
<evidence type="ECO:0000313" key="2">
    <source>
        <dbReference type="EMBL" id="KXT04404.1"/>
    </source>
</evidence>
<dbReference type="EMBL" id="LFZN01000021">
    <property type="protein sequence ID" value="KXT04404.1"/>
    <property type="molecule type" value="Genomic_DNA"/>
</dbReference>
<feature type="transmembrane region" description="Helical" evidence="1">
    <location>
        <begin position="92"/>
        <end position="108"/>
    </location>
</feature>
<evidence type="ECO:0000313" key="3">
    <source>
        <dbReference type="Proteomes" id="UP000070133"/>
    </source>
</evidence>
<dbReference type="Pfam" id="PF12716">
    <property type="entry name" value="Apq12"/>
    <property type="match status" value="1"/>
</dbReference>